<dbReference type="AlphaFoldDB" id="A0AAN9S2G2"/>
<dbReference type="EMBL" id="JAYMYS010000006">
    <property type="protein sequence ID" value="KAK7388144.1"/>
    <property type="molecule type" value="Genomic_DNA"/>
</dbReference>
<accession>A0AAN9S2G2</accession>
<organism evidence="5 6">
    <name type="scientific">Psophocarpus tetragonolobus</name>
    <name type="common">Winged bean</name>
    <name type="synonym">Dolichos tetragonolobus</name>
    <dbReference type="NCBI Taxonomy" id="3891"/>
    <lineage>
        <taxon>Eukaryota</taxon>
        <taxon>Viridiplantae</taxon>
        <taxon>Streptophyta</taxon>
        <taxon>Embryophyta</taxon>
        <taxon>Tracheophyta</taxon>
        <taxon>Spermatophyta</taxon>
        <taxon>Magnoliopsida</taxon>
        <taxon>eudicotyledons</taxon>
        <taxon>Gunneridae</taxon>
        <taxon>Pentapetalae</taxon>
        <taxon>rosids</taxon>
        <taxon>fabids</taxon>
        <taxon>Fabales</taxon>
        <taxon>Fabaceae</taxon>
        <taxon>Papilionoideae</taxon>
        <taxon>50 kb inversion clade</taxon>
        <taxon>NPAAA clade</taxon>
        <taxon>indigoferoid/millettioid clade</taxon>
        <taxon>Phaseoleae</taxon>
        <taxon>Psophocarpus</taxon>
    </lineage>
</organism>
<feature type="region of interest" description="Disordered" evidence="3">
    <location>
        <begin position="1"/>
        <end position="39"/>
    </location>
</feature>
<dbReference type="GO" id="GO:0003723">
    <property type="term" value="F:RNA binding"/>
    <property type="evidence" value="ECO:0007669"/>
    <property type="project" value="UniProtKB-UniRule"/>
</dbReference>
<feature type="domain" description="K Homology" evidence="4">
    <location>
        <begin position="314"/>
        <end position="383"/>
    </location>
</feature>
<dbReference type="PROSITE" id="PS50084">
    <property type="entry name" value="KH_TYPE_1"/>
    <property type="match status" value="3"/>
</dbReference>
<evidence type="ECO:0000313" key="5">
    <source>
        <dbReference type="EMBL" id="KAK7388144.1"/>
    </source>
</evidence>
<gene>
    <name evidence="5" type="ORF">VNO78_22951</name>
</gene>
<keyword evidence="1" id="KW-0677">Repeat</keyword>
<evidence type="ECO:0000256" key="2">
    <source>
        <dbReference type="PROSITE-ProRule" id="PRU00117"/>
    </source>
</evidence>
<dbReference type="SUPFAM" id="SSF54791">
    <property type="entry name" value="Eukaryotic type KH-domain (KH-domain type I)"/>
    <property type="match status" value="3"/>
</dbReference>
<dbReference type="InterPro" id="IPR004088">
    <property type="entry name" value="KH_dom_type_1"/>
</dbReference>
<reference evidence="5 6" key="1">
    <citation type="submission" date="2024-01" db="EMBL/GenBank/DDBJ databases">
        <title>The genomes of 5 underutilized Papilionoideae crops provide insights into root nodulation and disease resistanc.</title>
        <authorList>
            <person name="Jiang F."/>
        </authorList>
    </citation>
    <scope>NUCLEOTIDE SEQUENCE [LARGE SCALE GENOMIC DNA]</scope>
    <source>
        <strain evidence="5">DUOXIRENSHENG_FW03</strain>
        <tissue evidence="5">Leaves</tissue>
    </source>
</reference>
<dbReference type="InterPro" id="IPR036612">
    <property type="entry name" value="KH_dom_type_1_sf"/>
</dbReference>
<evidence type="ECO:0000256" key="3">
    <source>
        <dbReference type="SAM" id="MobiDB-lite"/>
    </source>
</evidence>
<dbReference type="CDD" id="cd22459">
    <property type="entry name" value="KH-I_PEPPER_rpt1_like"/>
    <property type="match status" value="1"/>
</dbReference>
<feature type="compositionally biased region" description="Polar residues" evidence="3">
    <location>
        <begin position="1"/>
        <end position="19"/>
    </location>
</feature>
<comment type="caution">
    <text evidence="5">The sequence shown here is derived from an EMBL/GenBank/DDBJ whole genome shotgun (WGS) entry which is preliminary data.</text>
</comment>
<dbReference type="InterPro" id="IPR004087">
    <property type="entry name" value="KH_dom"/>
</dbReference>
<dbReference type="Gene3D" id="3.30.1370.10">
    <property type="entry name" value="K Homology domain, type 1"/>
    <property type="match status" value="1"/>
</dbReference>
<dbReference type="SMART" id="SM00322">
    <property type="entry name" value="KH"/>
    <property type="match status" value="3"/>
</dbReference>
<dbReference type="Pfam" id="PF00013">
    <property type="entry name" value="KH_1"/>
    <property type="match status" value="3"/>
</dbReference>
<feature type="compositionally biased region" description="Low complexity" evidence="3">
    <location>
        <begin position="20"/>
        <end position="34"/>
    </location>
</feature>
<dbReference type="Gene3D" id="3.30.310.210">
    <property type="match status" value="1"/>
</dbReference>
<dbReference type="Proteomes" id="UP001386955">
    <property type="component" value="Unassembled WGS sequence"/>
</dbReference>
<evidence type="ECO:0000259" key="4">
    <source>
        <dbReference type="SMART" id="SM00322"/>
    </source>
</evidence>
<dbReference type="CDD" id="cd22460">
    <property type="entry name" value="KH-I_PEPPER_rpt2_like"/>
    <property type="match status" value="1"/>
</dbReference>
<sequence length="438" mass="47149">MASLDPIQNGTPDPLSSDNPSAAEPPSTTAADPSLDVPANKRWPGWPGHCVFRLIVPVLKVGSIIGRKGELIKKTCEETKARIRVLDGALATTDRIVLISGKEEPEAPLSPAMDAVIRVFKRVSGLSEIDSENKASGVAFCSVRLLVASTQAINLIGKQGSLIKSIQENTGASVRVLSGDEVPFYAAADERIVELQGEAMKVLKALEAVVGHLRKFLVDHSVLPLFEKTYNATISQERQTDTTWVDKPSLHSTSQPSIVSDISLSTKRDSLFADRESQLDSLLPPSTMSIYGQDSSLSGLRSSALSRPSAPIVTMVIQTMQIPLSYAEDIIGIQGTNIEYIRRTSGAILTVQESRVPDEIIVEIKGTSSQVQTAQQLIQEVISNHKEPVTSNYSRLDTALRSSYSQLGSSSYPSSSLSTQPYSGYGSSGLGGYSTFRL</sequence>
<evidence type="ECO:0000256" key="1">
    <source>
        <dbReference type="ARBA" id="ARBA00022737"/>
    </source>
</evidence>
<keyword evidence="6" id="KW-1185">Reference proteome</keyword>
<protein>
    <recommendedName>
        <fullName evidence="4">K Homology domain-containing protein</fullName>
    </recommendedName>
</protein>
<evidence type="ECO:0000313" key="6">
    <source>
        <dbReference type="Proteomes" id="UP001386955"/>
    </source>
</evidence>
<proteinExistence type="predicted"/>
<feature type="domain" description="K Homology" evidence="4">
    <location>
        <begin position="139"/>
        <end position="214"/>
    </location>
</feature>
<dbReference type="PANTHER" id="PTHR10288">
    <property type="entry name" value="KH DOMAIN CONTAINING RNA BINDING PROTEIN"/>
    <property type="match status" value="1"/>
</dbReference>
<name>A0AAN9S2G2_PSOTE</name>
<feature type="domain" description="K Homology" evidence="4">
    <location>
        <begin position="48"/>
        <end position="121"/>
    </location>
</feature>
<keyword evidence="2" id="KW-0694">RNA-binding</keyword>